<evidence type="ECO:0000313" key="13">
    <source>
        <dbReference type="EnsemblProtists" id="EKX50411"/>
    </source>
</evidence>
<evidence type="ECO:0000256" key="5">
    <source>
        <dbReference type="ARBA" id="ARBA00022771"/>
    </source>
</evidence>
<dbReference type="Proteomes" id="UP000011087">
    <property type="component" value="Unassembled WGS sequence"/>
</dbReference>
<keyword evidence="8" id="KW-1133">Transmembrane helix</keyword>
<dbReference type="GO" id="GO:0016020">
    <property type="term" value="C:membrane"/>
    <property type="evidence" value="ECO:0007669"/>
    <property type="project" value="UniProtKB-SubCell"/>
</dbReference>
<dbReference type="Gene3D" id="3.30.40.10">
    <property type="entry name" value="Zinc/RING finger domain, C3HC4 (zinc finger)"/>
    <property type="match status" value="1"/>
</dbReference>
<dbReference type="HOGENOM" id="CLU_766038_0_0_1"/>
<dbReference type="PROSITE" id="PS51292">
    <property type="entry name" value="ZF_RING_CH"/>
    <property type="match status" value="1"/>
</dbReference>
<feature type="region of interest" description="Disordered" evidence="10">
    <location>
        <begin position="1"/>
        <end position="52"/>
    </location>
</feature>
<evidence type="ECO:0000256" key="1">
    <source>
        <dbReference type="ARBA" id="ARBA00004141"/>
    </source>
</evidence>
<sequence length="362" mass="40685">MSSNEDVPADVEALEDASERSSQSEPDLNPEDAASDDAAHEHQQMDVGETSEAIESERYCRICFDHEDDEDNPLISPCNCTGSQKYIHSKCLKTWQFSVQISSPNHPLFQSQDERHKICSVCRQPFNCPPASRMDIIAEISGVPPRYISSGLALISTENENLLRNSESPTLLEVLFHRRWSHWNRAVYLITRVVQETEGQLLPGDAVKGVNVTAIMDATDNVRPYYFRGGPVMPDHALAVGFVSSVDGMQENSSVSVICQGEQSFGIFGDAKEECGIQKSDKEGKICVPVYIFLGHATWTRMQLLGEISRLDESQGEAPISHRIGLWRRMLQSGLVVYAQNNRMKDEFLERRRELMQSLSQF</sequence>
<reference evidence="13" key="3">
    <citation type="submission" date="2016-03" db="UniProtKB">
        <authorList>
            <consortium name="EnsemblProtists"/>
        </authorList>
    </citation>
    <scope>IDENTIFICATION</scope>
</reference>
<keyword evidence="4" id="KW-0479">Metal-binding</keyword>
<reference evidence="12 14" key="1">
    <citation type="journal article" date="2012" name="Nature">
        <title>Algal genomes reveal evolutionary mosaicism and the fate of nucleomorphs.</title>
        <authorList>
            <consortium name="DOE Joint Genome Institute"/>
            <person name="Curtis B.A."/>
            <person name="Tanifuji G."/>
            <person name="Burki F."/>
            <person name="Gruber A."/>
            <person name="Irimia M."/>
            <person name="Maruyama S."/>
            <person name="Arias M.C."/>
            <person name="Ball S.G."/>
            <person name="Gile G.H."/>
            <person name="Hirakawa Y."/>
            <person name="Hopkins J.F."/>
            <person name="Kuo A."/>
            <person name="Rensing S.A."/>
            <person name="Schmutz J."/>
            <person name="Symeonidi A."/>
            <person name="Elias M."/>
            <person name="Eveleigh R.J."/>
            <person name="Herman E.K."/>
            <person name="Klute M.J."/>
            <person name="Nakayama T."/>
            <person name="Obornik M."/>
            <person name="Reyes-Prieto A."/>
            <person name="Armbrust E.V."/>
            <person name="Aves S.J."/>
            <person name="Beiko R.G."/>
            <person name="Coutinho P."/>
            <person name="Dacks J.B."/>
            <person name="Durnford D.G."/>
            <person name="Fast N.M."/>
            <person name="Green B.R."/>
            <person name="Grisdale C.J."/>
            <person name="Hempel F."/>
            <person name="Henrissat B."/>
            <person name="Hoppner M.P."/>
            <person name="Ishida K."/>
            <person name="Kim E."/>
            <person name="Koreny L."/>
            <person name="Kroth P.G."/>
            <person name="Liu Y."/>
            <person name="Malik S.B."/>
            <person name="Maier U.G."/>
            <person name="McRose D."/>
            <person name="Mock T."/>
            <person name="Neilson J.A."/>
            <person name="Onodera N.T."/>
            <person name="Poole A.M."/>
            <person name="Pritham E.J."/>
            <person name="Richards T.A."/>
            <person name="Rocap G."/>
            <person name="Roy S.W."/>
            <person name="Sarai C."/>
            <person name="Schaack S."/>
            <person name="Shirato S."/>
            <person name="Slamovits C.H."/>
            <person name="Spencer D.F."/>
            <person name="Suzuki S."/>
            <person name="Worden A.Z."/>
            <person name="Zauner S."/>
            <person name="Barry K."/>
            <person name="Bell C."/>
            <person name="Bharti A.K."/>
            <person name="Crow J.A."/>
            <person name="Grimwood J."/>
            <person name="Kramer R."/>
            <person name="Lindquist E."/>
            <person name="Lucas S."/>
            <person name="Salamov A."/>
            <person name="McFadden G.I."/>
            <person name="Lane C.E."/>
            <person name="Keeling P.J."/>
            <person name="Gray M.W."/>
            <person name="Grigoriev I.V."/>
            <person name="Archibald J.M."/>
        </authorList>
    </citation>
    <scope>NUCLEOTIDE SEQUENCE</scope>
    <source>
        <strain evidence="12 14">CCMP2712</strain>
    </source>
</reference>
<evidence type="ECO:0000256" key="3">
    <source>
        <dbReference type="ARBA" id="ARBA00022692"/>
    </source>
</evidence>
<evidence type="ECO:0000256" key="4">
    <source>
        <dbReference type="ARBA" id="ARBA00022723"/>
    </source>
</evidence>
<keyword evidence="14" id="KW-1185">Reference proteome</keyword>
<accession>L1JPA0</accession>
<protein>
    <recommendedName>
        <fullName evidence="11">RING-CH-type domain-containing protein</fullName>
    </recommendedName>
</protein>
<dbReference type="GO" id="GO:0008270">
    <property type="term" value="F:zinc ion binding"/>
    <property type="evidence" value="ECO:0007669"/>
    <property type="project" value="UniProtKB-KW"/>
</dbReference>
<dbReference type="KEGG" id="gtt:GUITHDRAFT_103644"/>
<dbReference type="SMART" id="SM00744">
    <property type="entry name" value="RINGv"/>
    <property type="match status" value="1"/>
</dbReference>
<keyword evidence="3" id="KW-0812">Transmembrane</keyword>
<keyword evidence="9" id="KW-0472">Membrane</keyword>
<dbReference type="GO" id="GO:0016740">
    <property type="term" value="F:transferase activity"/>
    <property type="evidence" value="ECO:0007669"/>
    <property type="project" value="UniProtKB-KW"/>
</dbReference>
<name>L1JPA0_GUITC</name>
<dbReference type="CDD" id="cd16495">
    <property type="entry name" value="RING_CH-C4HC3_MARCH"/>
    <property type="match status" value="1"/>
</dbReference>
<dbReference type="AlphaFoldDB" id="L1JPA0"/>
<dbReference type="SUPFAM" id="SSF57850">
    <property type="entry name" value="RING/U-box"/>
    <property type="match status" value="1"/>
</dbReference>
<dbReference type="EMBL" id="JH992978">
    <property type="protein sequence ID" value="EKX50411.1"/>
    <property type="molecule type" value="Genomic_DNA"/>
</dbReference>
<keyword evidence="7" id="KW-0862">Zinc</keyword>
<dbReference type="Pfam" id="PF12906">
    <property type="entry name" value="RINGv"/>
    <property type="match status" value="1"/>
</dbReference>
<evidence type="ECO:0000256" key="10">
    <source>
        <dbReference type="SAM" id="MobiDB-lite"/>
    </source>
</evidence>
<feature type="domain" description="RING-CH-type" evidence="11">
    <location>
        <begin position="52"/>
        <end position="129"/>
    </location>
</feature>
<dbReference type="STRING" id="905079.L1JPA0"/>
<dbReference type="PANTHER" id="PTHR46065:SF3">
    <property type="entry name" value="FI20425P1"/>
    <property type="match status" value="1"/>
</dbReference>
<evidence type="ECO:0000256" key="7">
    <source>
        <dbReference type="ARBA" id="ARBA00022833"/>
    </source>
</evidence>
<evidence type="ECO:0000256" key="9">
    <source>
        <dbReference type="ARBA" id="ARBA00023136"/>
    </source>
</evidence>
<dbReference type="OrthoDB" id="264354at2759"/>
<dbReference type="InterPro" id="IPR013083">
    <property type="entry name" value="Znf_RING/FYVE/PHD"/>
</dbReference>
<keyword evidence="5" id="KW-0863">Zinc-finger</keyword>
<evidence type="ECO:0000256" key="6">
    <source>
        <dbReference type="ARBA" id="ARBA00022786"/>
    </source>
</evidence>
<gene>
    <name evidence="12" type="ORF">GUITHDRAFT_103644</name>
</gene>
<dbReference type="EnsemblProtists" id="EKX50411">
    <property type="protein sequence ID" value="EKX50411"/>
    <property type="gene ID" value="GUITHDRAFT_103644"/>
</dbReference>
<dbReference type="eggNOG" id="ENOG502QWK9">
    <property type="taxonomic scope" value="Eukaryota"/>
</dbReference>
<evidence type="ECO:0000256" key="8">
    <source>
        <dbReference type="ARBA" id="ARBA00022989"/>
    </source>
</evidence>
<evidence type="ECO:0000259" key="11">
    <source>
        <dbReference type="PROSITE" id="PS51292"/>
    </source>
</evidence>
<dbReference type="PANTHER" id="PTHR46065">
    <property type="entry name" value="E3 UBIQUITIN-PROTEIN LIGASE MARCH 2/3 FAMILY MEMBER"/>
    <property type="match status" value="1"/>
</dbReference>
<organism evidence="12">
    <name type="scientific">Guillardia theta (strain CCMP2712)</name>
    <name type="common">Cryptophyte</name>
    <dbReference type="NCBI Taxonomy" id="905079"/>
    <lineage>
        <taxon>Eukaryota</taxon>
        <taxon>Cryptophyceae</taxon>
        <taxon>Pyrenomonadales</taxon>
        <taxon>Geminigeraceae</taxon>
        <taxon>Guillardia</taxon>
    </lineage>
</organism>
<comment type="subcellular location">
    <subcellularLocation>
        <location evidence="1">Membrane</location>
        <topology evidence="1">Multi-pass membrane protein</topology>
    </subcellularLocation>
</comment>
<reference evidence="14" key="2">
    <citation type="submission" date="2012-11" db="EMBL/GenBank/DDBJ databases">
        <authorList>
            <person name="Kuo A."/>
            <person name="Curtis B.A."/>
            <person name="Tanifuji G."/>
            <person name="Burki F."/>
            <person name="Gruber A."/>
            <person name="Irimia M."/>
            <person name="Maruyama S."/>
            <person name="Arias M.C."/>
            <person name="Ball S.G."/>
            <person name="Gile G.H."/>
            <person name="Hirakawa Y."/>
            <person name="Hopkins J.F."/>
            <person name="Rensing S.A."/>
            <person name="Schmutz J."/>
            <person name="Symeonidi A."/>
            <person name="Elias M."/>
            <person name="Eveleigh R.J."/>
            <person name="Herman E.K."/>
            <person name="Klute M.J."/>
            <person name="Nakayama T."/>
            <person name="Obornik M."/>
            <person name="Reyes-Prieto A."/>
            <person name="Armbrust E.V."/>
            <person name="Aves S.J."/>
            <person name="Beiko R.G."/>
            <person name="Coutinho P."/>
            <person name="Dacks J.B."/>
            <person name="Durnford D.G."/>
            <person name="Fast N.M."/>
            <person name="Green B.R."/>
            <person name="Grisdale C."/>
            <person name="Hempe F."/>
            <person name="Henrissat B."/>
            <person name="Hoppner M.P."/>
            <person name="Ishida K.-I."/>
            <person name="Kim E."/>
            <person name="Koreny L."/>
            <person name="Kroth P.G."/>
            <person name="Liu Y."/>
            <person name="Malik S.-B."/>
            <person name="Maier U.G."/>
            <person name="McRose D."/>
            <person name="Mock T."/>
            <person name="Neilson J.A."/>
            <person name="Onodera N.T."/>
            <person name="Poole A.M."/>
            <person name="Pritham E.J."/>
            <person name="Richards T.A."/>
            <person name="Rocap G."/>
            <person name="Roy S.W."/>
            <person name="Sarai C."/>
            <person name="Schaack S."/>
            <person name="Shirato S."/>
            <person name="Slamovits C.H."/>
            <person name="Spencer D.F."/>
            <person name="Suzuki S."/>
            <person name="Worden A.Z."/>
            <person name="Zauner S."/>
            <person name="Barry K."/>
            <person name="Bell C."/>
            <person name="Bharti A.K."/>
            <person name="Crow J.A."/>
            <person name="Grimwood J."/>
            <person name="Kramer R."/>
            <person name="Lindquist E."/>
            <person name="Lucas S."/>
            <person name="Salamov A."/>
            <person name="McFadden G.I."/>
            <person name="Lane C.E."/>
            <person name="Keeling P.J."/>
            <person name="Gray M.W."/>
            <person name="Grigoriev I.V."/>
            <person name="Archibald J.M."/>
        </authorList>
    </citation>
    <scope>NUCLEOTIDE SEQUENCE</scope>
    <source>
        <strain evidence="14">CCMP2712</strain>
    </source>
</reference>
<evidence type="ECO:0000256" key="2">
    <source>
        <dbReference type="ARBA" id="ARBA00022679"/>
    </source>
</evidence>
<feature type="compositionally biased region" description="Acidic residues" evidence="10">
    <location>
        <begin position="7"/>
        <end position="16"/>
    </location>
</feature>
<evidence type="ECO:0000313" key="14">
    <source>
        <dbReference type="Proteomes" id="UP000011087"/>
    </source>
</evidence>
<keyword evidence="6" id="KW-0833">Ubl conjugation pathway</keyword>
<dbReference type="RefSeq" id="XP_005837391.1">
    <property type="nucleotide sequence ID" value="XM_005837334.1"/>
</dbReference>
<evidence type="ECO:0000313" key="12">
    <source>
        <dbReference type="EMBL" id="EKX50411.1"/>
    </source>
</evidence>
<dbReference type="PaxDb" id="55529-EKX50411"/>
<dbReference type="GeneID" id="17307341"/>
<proteinExistence type="predicted"/>
<keyword evidence="2" id="KW-0808">Transferase</keyword>
<dbReference type="InterPro" id="IPR011016">
    <property type="entry name" value="Znf_RING-CH"/>
</dbReference>